<evidence type="ECO:0000313" key="2">
    <source>
        <dbReference type="Proteomes" id="UP001196097"/>
    </source>
</evidence>
<gene>
    <name evidence="1" type="ORF">HF292_009865</name>
</gene>
<keyword evidence="2" id="KW-1185">Reference proteome</keyword>
<evidence type="ECO:0000313" key="1">
    <source>
        <dbReference type="EMBL" id="XRP72114.1"/>
    </source>
</evidence>
<dbReference type="EMBL" id="CP130946">
    <property type="protein sequence ID" value="XRP72114.1"/>
    <property type="molecule type" value="Genomic_DNA"/>
</dbReference>
<sequence>MSEILGTLFKYLMMALGVAAVVYILYETFADNKTSNDVSDVTTIASQITGDYSGTSDYSSLGSITPQTLVTDKLVPSSMWNGSSLVNPWGGSVSVTADSNPAWFDVTQTGLSSGGCSGVAKAVTSYETLSINGSQVGTSIAPATPAAINNACAASNSNTLTFAF</sequence>
<reference evidence="1 2" key="1">
    <citation type="journal article" date="2021" name="ISME J.">
        <title>Genomic evolution of the class Acidithiobacillia: deep-branching Proteobacteria living in extreme acidic conditions.</title>
        <authorList>
            <person name="Moya-Beltran A."/>
            <person name="Beard S."/>
            <person name="Rojas-Villalobos C."/>
            <person name="Issotta F."/>
            <person name="Gallardo Y."/>
            <person name="Ulloa R."/>
            <person name="Giaveno A."/>
            <person name="Degli Esposti M."/>
            <person name="Johnson D.B."/>
            <person name="Quatrini R."/>
        </authorList>
    </citation>
    <scope>NUCLEOTIDE SEQUENCE [LARGE SCALE GENOMIC DNA]</scope>
    <source>
        <strain evidence="1 2">CF3</strain>
    </source>
</reference>
<name>A0ACD5IHF3_9PROT</name>
<dbReference type="Proteomes" id="UP001196097">
    <property type="component" value="Chromosome"/>
</dbReference>
<proteinExistence type="predicted"/>
<organism evidence="1 2">
    <name type="scientific">Acidithiobacillus ferruginosus</name>
    <dbReference type="NCBI Taxonomy" id="3063951"/>
    <lineage>
        <taxon>Bacteria</taxon>
        <taxon>Pseudomonadati</taxon>
        <taxon>Pseudomonadota</taxon>
        <taxon>Acidithiobacillia</taxon>
        <taxon>Acidithiobacillales</taxon>
        <taxon>Acidithiobacillaceae</taxon>
        <taxon>Acidithiobacillus</taxon>
    </lineage>
</organism>
<protein>
    <submittedName>
        <fullName evidence="1">Type 4 pilus major pilin</fullName>
    </submittedName>
</protein>
<accession>A0ACD5IHF3</accession>